<dbReference type="InterPro" id="IPR027417">
    <property type="entry name" value="P-loop_NTPase"/>
</dbReference>
<evidence type="ECO:0000256" key="10">
    <source>
        <dbReference type="ARBA" id="ARBA00047984"/>
    </source>
</evidence>
<dbReference type="InterPro" id="IPR048333">
    <property type="entry name" value="HA2_WH"/>
</dbReference>
<evidence type="ECO:0000256" key="6">
    <source>
        <dbReference type="ARBA" id="ARBA00022806"/>
    </source>
</evidence>
<dbReference type="InterPro" id="IPR011709">
    <property type="entry name" value="DEAD-box_helicase_OB_fold"/>
</dbReference>
<dbReference type="Pfam" id="PF04408">
    <property type="entry name" value="WHD_HA2"/>
    <property type="match status" value="1"/>
</dbReference>
<dbReference type="InterPro" id="IPR002464">
    <property type="entry name" value="DNA/RNA_helicase_DEAH_CS"/>
</dbReference>
<dbReference type="FunFam" id="1.20.120.1080:FF:000001">
    <property type="entry name" value="Pre-mRNA-splicing factor ATP-dependent RNA helicase"/>
    <property type="match status" value="1"/>
</dbReference>
<dbReference type="FunFam" id="3.40.50.300:FF:000007">
    <property type="entry name" value="Pre-mRNA-splicing factor ATP-dependent RNA helicase"/>
    <property type="match status" value="1"/>
</dbReference>
<evidence type="ECO:0000259" key="12">
    <source>
        <dbReference type="PROSITE" id="PS51192"/>
    </source>
</evidence>
<dbReference type="GO" id="GO:0071013">
    <property type="term" value="C:catalytic step 2 spliceosome"/>
    <property type="evidence" value="ECO:0007669"/>
    <property type="project" value="TreeGrafter"/>
</dbReference>
<evidence type="ECO:0000313" key="14">
    <source>
        <dbReference type="EMBL" id="KXN74448.1"/>
    </source>
</evidence>
<dbReference type="Gene3D" id="3.40.50.300">
    <property type="entry name" value="P-loop containing nucleotide triphosphate hydrolases"/>
    <property type="match status" value="2"/>
</dbReference>
<dbReference type="FunFam" id="3.40.50.300:FF:000726">
    <property type="entry name" value="Pre-mRNA-splicing factor ATP-dependent RNA helicase"/>
    <property type="match status" value="1"/>
</dbReference>
<dbReference type="Proteomes" id="UP000070444">
    <property type="component" value="Unassembled WGS sequence"/>
</dbReference>
<dbReference type="GO" id="GO:0003723">
    <property type="term" value="F:RNA binding"/>
    <property type="evidence" value="ECO:0007669"/>
    <property type="project" value="TreeGrafter"/>
</dbReference>
<reference evidence="14 15" key="1">
    <citation type="journal article" date="2015" name="Genome Biol. Evol.">
        <title>Phylogenomic analyses indicate that early fungi evolved digesting cell walls of algal ancestors of land plants.</title>
        <authorList>
            <person name="Chang Y."/>
            <person name="Wang S."/>
            <person name="Sekimoto S."/>
            <person name="Aerts A.L."/>
            <person name="Choi C."/>
            <person name="Clum A."/>
            <person name="LaButti K.M."/>
            <person name="Lindquist E.A."/>
            <person name="Yee Ngan C."/>
            <person name="Ohm R.A."/>
            <person name="Salamov A.A."/>
            <person name="Grigoriev I.V."/>
            <person name="Spatafora J.W."/>
            <person name="Berbee M.L."/>
        </authorList>
    </citation>
    <scope>NUCLEOTIDE SEQUENCE [LARGE SCALE GENOMIC DNA]</scope>
    <source>
        <strain evidence="14 15">NRRL 28638</strain>
    </source>
</reference>
<dbReference type="Pfam" id="PF21010">
    <property type="entry name" value="HA2_C"/>
    <property type="match status" value="1"/>
</dbReference>
<dbReference type="EMBL" id="KQ964423">
    <property type="protein sequence ID" value="KXN74448.1"/>
    <property type="molecule type" value="Genomic_DNA"/>
</dbReference>
<dbReference type="PANTHER" id="PTHR18934:SF83">
    <property type="entry name" value="PRE-MRNA-SPLICING FACTOR ATP-DEPENDENT RNA HELICASE DHX16"/>
    <property type="match status" value="1"/>
</dbReference>
<evidence type="ECO:0000313" key="15">
    <source>
        <dbReference type="Proteomes" id="UP000070444"/>
    </source>
</evidence>
<name>A0A137PHI3_CONC2</name>
<keyword evidence="15" id="KW-1185">Reference proteome</keyword>
<dbReference type="PANTHER" id="PTHR18934">
    <property type="entry name" value="ATP-DEPENDENT RNA HELICASE"/>
    <property type="match status" value="1"/>
</dbReference>
<evidence type="ECO:0000256" key="1">
    <source>
        <dbReference type="ARBA" id="ARBA00004123"/>
    </source>
</evidence>
<dbReference type="SMART" id="SM00490">
    <property type="entry name" value="HELICc"/>
    <property type="match status" value="1"/>
</dbReference>
<keyword evidence="7" id="KW-0067">ATP-binding</keyword>
<accession>A0A137PHI3</accession>
<evidence type="ECO:0000256" key="8">
    <source>
        <dbReference type="ARBA" id="ARBA00023187"/>
    </source>
</evidence>
<dbReference type="GO" id="GO:0016787">
    <property type="term" value="F:hydrolase activity"/>
    <property type="evidence" value="ECO:0007669"/>
    <property type="project" value="UniProtKB-KW"/>
</dbReference>
<dbReference type="SMART" id="SM00847">
    <property type="entry name" value="HA2"/>
    <property type="match status" value="1"/>
</dbReference>
<feature type="region of interest" description="Disordered" evidence="11">
    <location>
        <begin position="1"/>
        <end position="55"/>
    </location>
</feature>
<evidence type="ECO:0000256" key="5">
    <source>
        <dbReference type="ARBA" id="ARBA00022801"/>
    </source>
</evidence>
<dbReference type="SUPFAM" id="SSF52540">
    <property type="entry name" value="P-loop containing nucleoside triphosphate hydrolases"/>
    <property type="match status" value="1"/>
</dbReference>
<gene>
    <name evidence="14" type="ORF">CONCODRAFT_34670</name>
</gene>
<dbReference type="Gene3D" id="1.20.120.1080">
    <property type="match status" value="1"/>
</dbReference>
<evidence type="ECO:0000256" key="7">
    <source>
        <dbReference type="ARBA" id="ARBA00022840"/>
    </source>
</evidence>
<dbReference type="Pfam" id="PF07717">
    <property type="entry name" value="OB_NTP_bind"/>
    <property type="match status" value="1"/>
</dbReference>
<dbReference type="GO" id="GO:0008380">
    <property type="term" value="P:RNA splicing"/>
    <property type="evidence" value="ECO:0007669"/>
    <property type="project" value="UniProtKB-KW"/>
</dbReference>
<dbReference type="PROSITE" id="PS51192">
    <property type="entry name" value="HELICASE_ATP_BIND_1"/>
    <property type="match status" value="1"/>
</dbReference>
<dbReference type="AlphaFoldDB" id="A0A137PHI3"/>
<dbReference type="EC" id="3.6.4.13" evidence="2"/>
<keyword evidence="8" id="KW-0508">mRNA splicing</keyword>
<dbReference type="InterPro" id="IPR014001">
    <property type="entry name" value="Helicase_ATP-bd"/>
</dbReference>
<evidence type="ECO:0000256" key="3">
    <source>
        <dbReference type="ARBA" id="ARBA00022664"/>
    </source>
</evidence>
<dbReference type="InterPro" id="IPR011545">
    <property type="entry name" value="DEAD/DEAH_box_helicase_dom"/>
</dbReference>
<dbReference type="GO" id="GO:0005524">
    <property type="term" value="F:ATP binding"/>
    <property type="evidence" value="ECO:0007669"/>
    <property type="project" value="UniProtKB-KW"/>
</dbReference>
<proteinExistence type="predicted"/>
<feature type="domain" description="Helicase C-terminal" evidence="13">
    <location>
        <begin position="478"/>
        <end position="651"/>
    </location>
</feature>
<protein>
    <recommendedName>
        <fullName evidence="2">RNA helicase</fullName>
        <ecNumber evidence="2">3.6.4.13</ecNumber>
    </recommendedName>
</protein>
<keyword evidence="5" id="KW-0378">Hydrolase</keyword>
<feature type="domain" description="Helicase ATP-binding" evidence="12">
    <location>
        <begin position="289"/>
        <end position="453"/>
    </location>
</feature>
<dbReference type="Pfam" id="PF00270">
    <property type="entry name" value="DEAD"/>
    <property type="match status" value="1"/>
</dbReference>
<feature type="compositionally biased region" description="Basic residues" evidence="11">
    <location>
        <begin position="1"/>
        <end position="11"/>
    </location>
</feature>
<dbReference type="OMA" id="PLDPMMS"/>
<keyword evidence="3" id="KW-0507">mRNA processing</keyword>
<dbReference type="InterPro" id="IPR001650">
    <property type="entry name" value="Helicase_C-like"/>
</dbReference>
<evidence type="ECO:0000256" key="9">
    <source>
        <dbReference type="ARBA" id="ARBA00023242"/>
    </source>
</evidence>
<comment type="subcellular location">
    <subcellularLocation>
        <location evidence="1">Nucleus</location>
    </subcellularLocation>
</comment>
<organism evidence="14 15">
    <name type="scientific">Conidiobolus coronatus (strain ATCC 28846 / CBS 209.66 / NRRL 28638)</name>
    <name type="common">Delacroixia coronata</name>
    <dbReference type="NCBI Taxonomy" id="796925"/>
    <lineage>
        <taxon>Eukaryota</taxon>
        <taxon>Fungi</taxon>
        <taxon>Fungi incertae sedis</taxon>
        <taxon>Zoopagomycota</taxon>
        <taxon>Entomophthoromycotina</taxon>
        <taxon>Entomophthoromycetes</taxon>
        <taxon>Entomophthorales</taxon>
        <taxon>Ancylistaceae</taxon>
        <taxon>Conidiobolus</taxon>
    </lineage>
</organism>
<dbReference type="Pfam" id="PF00271">
    <property type="entry name" value="Helicase_C"/>
    <property type="match status" value="1"/>
</dbReference>
<evidence type="ECO:0000259" key="13">
    <source>
        <dbReference type="PROSITE" id="PS51194"/>
    </source>
</evidence>
<evidence type="ECO:0000256" key="2">
    <source>
        <dbReference type="ARBA" id="ARBA00012552"/>
    </source>
</evidence>
<dbReference type="CDD" id="cd18791">
    <property type="entry name" value="SF2_C_RHA"/>
    <property type="match status" value="1"/>
</dbReference>
<dbReference type="SMART" id="SM00487">
    <property type="entry name" value="DEXDc"/>
    <property type="match status" value="1"/>
</dbReference>
<feature type="compositionally biased region" description="Acidic residues" evidence="11">
    <location>
        <begin position="38"/>
        <end position="55"/>
    </location>
</feature>
<dbReference type="OrthoDB" id="10253254at2759"/>
<keyword evidence="9" id="KW-0539">Nucleus</keyword>
<dbReference type="GO" id="GO:0071006">
    <property type="term" value="C:U2-type catalytic step 1 spliceosome"/>
    <property type="evidence" value="ECO:0007669"/>
    <property type="project" value="UniProtKB-ARBA"/>
</dbReference>
<dbReference type="PROSITE" id="PS51194">
    <property type="entry name" value="HELICASE_CTER"/>
    <property type="match status" value="1"/>
</dbReference>
<evidence type="ECO:0000256" key="4">
    <source>
        <dbReference type="ARBA" id="ARBA00022741"/>
    </source>
</evidence>
<dbReference type="STRING" id="796925.A0A137PHI3"/>
<feature type="compositionally biased region" description="Basic and acidic residues" evidence="11">
    <location>
        <begin position="12"/>
        <end position="37"/>
    </location>
</feature>
<evidence type="ECO:0000256" key="11">
    <source>
        <dbReference type="SAM" id="MobiDB-lite"/>
    </source>
</evidence>
<dbReference type="GO" id="GO:0006397">
    <property type="term" value="P:mRNA processing"/>
    <property type="evidence" value="ECO:0007669"/>
    <property type="project" value="UniProtKB-KW"/>
</dbReference>
<comment type="catalytic activity">
    <reaction evidence="10">
        <text>ATP + H2O = ADP + phosphate + H(+)</text>
        <dbReference type="Rhea" id="RHEA:13065"/>
        <dbReference type="ChEBI" id="CHEBI:15377"/>
        <dbReference type="ChEBI" id="CHEBI:15378"/>
        <dbReference type="ChEBI" id="CHEBI:30616"/>
        <dbReference type="ChEBI" id="CHEBI:43474"/>
        <dbReference type="ChEBI" id="CHEBI:456216"/>
        <dbReference type="EC" id="3.6.4.13"/>
    </reaction>
</comment>
<dbReference type="GO" id="GO:0003724">
    <property type="term" value="F:RNA helicase activity"/>
    <property type="evidence" value="ECO:0007669"/>
    <property type="project" value="UniProtKB-EC"/>
</dbReference>
<sequence length="849" mass="97728">MSSKKPRHLRRKREEDFEESWKPELNENPDKKVRNEVESDDEYEREEREMDADVEERDALANRIRDRDLERAKKVIEDRSSKAENEAAIRRALALDPEAKKAALKDIKERSRQEYLRKREQSRVLMLQERVRDEEELFGSDHKTKREIRELEKDKEILRIVNERQKIQNQDVQGYVMPEDYITEKGKIDSKKKEEALYARYKEDEKIVTEQEQWEQNQIHKSQMQARNVAEDDFDYVFDEEQIEFILSESIKNPPPKAPTALEVQQRKEASIQQVRQSLPIYQYREDLINSVKEYQVLIIVGETGSGKTTQLPQYLHEAGLTAGNKKVGCTQPRRVAAMSVAARVAEEMGVKLGNEVGYSIRFEDCTSDKTLIKYMTDGMLLREFLTEPDLDGYSCLIIDEAHERTLHTDIILGLVKDIAKARPDLRLLISSATMDAQKFSDYFDGAPIFQIPGRPYPVEIYYTKAPEANYLAAVITTVFQIHISQDKGDILVFLTGQEEIEQAQEAILHTSRVLGSKIKELIVAPIYSTLPSDMQGKIFEPTPEGARKVVLATNIAETSITIDGIVFVIDPGFSKQKFFNPKTNMESLIITPCSRASANQRSGRAGRVGPGKCFRLYTQWAYQNELDENTIPEIQRSNLGNIVLTLKSLKIDNILKFDFLDSPPIEAMSKALEQLYALGALNNKGQLTKLGRQMAEFPLDPMMSKMIIASDQYGCTEEVVTIAAMLSVQNAIFYRPKDKQFHADKARQNLFHAEGDHLMMLGNETYRTAKQSHTVNIHPNSSLFESRPKWVVYFELVMTSKEFMRQVLEIKNEWLTEVAPHYYQSKDIQDEEKIKMPKQIAHFQKSKV</sequence>
<keyword evidence="4" id="KW-0547">Nucleotide-binding</keyword>
<dbReference type="InterPro" id="IPR007502">
    <property type="entry name" value="Helicase-assoc_dom"/>
</dbReference>
<keyword evidence="6 14" id="KW-0347">Helicase</keyword>
<dbReference type="PROSITE" id="PS00690">
    <property type="entry name" value="DEAH_ATP_HELICASE"/>
    <property type="match status" value="1"/>
</dbReference>